<dbReference type="EMBL" id="JABSTQ010008268">
    <property type="protein sequence ID" value="KAG0434700.1"/>
    <property type="molecule type" value="Genomic_DNA"/>
</dbReference>
<evidence type="ECO:0000313" key="1">
    <source>
        <dbReference type="EMBL" id="KAG0434700.1"/>
    </source>
</evidence>
<proteinExistence type="predicted"/>
<gene>
    <name evidence="1" type="ORF">HPB47_018934</name>
</gene>
<reference evidence="1 2" key="1">
    <citation type="journal article" date="2020" name="Cell">
        <title>Large-Scale Comparative Analyses of Tick Genomes Elucidate Their Genetic Diversity and Vector Capacities.</title>
        <authorList>
            <consortium name="Tick Genome and Microbiome Consortium (TIGMIC)"/>
            <person name="Jia N."/>
            <person name="Wang J."/>
            <person name="Shi W."/>
            <person name="Du L."/>
            <person name="Sun Y."/>
            <person name="Zhan W."/>
            <person name="Jiang J.F."/>
            <person name="Wang Q."/>
            <person name="Zhang B."/>
            <person name="Ji P."/>
            <person name="Bell-Sakyi L."/>
            <person name="Cui X.M."/>
            <person name="Yuan T.T."/>
            <person name="Jiang B.G."/>
            <person name="Yang W.F."/>
            <person name="Lam T.T."/>
            <person name="Chang Q.C."/>
            <person name="Ding S.J."/>
            <person name="Wang X.J."/>
            <person name="Zhu J.G."/>
            <person name="Ruan X.D."/>
            <person name="Zhao L."/>
            <person name="Wei J.T."/>
            <person name="Ye R.Z."/>
            <person name="Que T.C."/>
            <person name="Du C.H."/>
            <person name="Zhou Y.H."/>
            <person name="Cheng J.X."/>
            <person name="Dai P.F."/>
            <person name="Guo W.B."/>
            <person name="Han X.H."/>
            <person name="Huang E.J."/>
            <person name="Li L.F."/>
            <person name="Wei W."/>
            <person name="Gao Y.C."/>
            <person name="Liu J.Z."/>
            <person name="Shao H.Z."/>
            <person name="Wang X."/>
            <person name="Wang C.C."/>
            <person name="Yang T.C."/>
            <person name="Huo Q.B."/>
            <person name="Li W."/>
            <person name="Chen H.Y."/>
            <person name="Chen S.E."/>
            <person name="Zhou L.G."/>
            <person name="Ni X.B."/>
            <person name="Tian J.H."/>
            <person name="Sheng Y."/>
            <person name="Liu T."/>
            <person name="Pan Y.S."/>
            <person name="Xia L.Y."/>
            <person name="Li J."/>
            <person name="Zhao F."/>
            <person name="Cao W.C."/>
        </authorList>
    </citation>
    <scope>NUCLEOTIDE SEQUENCE [LARGE SCALE GENOMIC DNA]</scope>
    <source>
        <strain evidence="1">Iper-2018</strain>
    </source>
</reference>
<accession>A0AC60QJQ1</accession>
<sequence>VSVETETQKNGSGYECGGSLIKKNIVLTAAHCMQGFMRGYVSAGYLDKNKPGRHYQRRKIDKYVCYEANCESRHDIALIKLASPFNFWQIKRRIGTVCLHQKNRALGKIVTIPGWGRTSL</sequence>
<name>A0AC60QJQ1_IXOPE</name>
<organism evidence="1 2">
    <name type="scientific">Ixodes persulcatus</name>
    <name type="common">Taiga tick</name>
    <dbReference type="NCBI Taxonomy" id="34615"/>
    <lineage>
        <taxon>Eukaryota</taxon>
        <taxon>Metazoa</taxon>
        <taxon>Ecdysozoa</taxon>
        <taxon>Arthropoda</taxon>
        <taxon>Chelicerata</taxon>
        <taxon>Arachnida</taxon>
        <taxon>Acari</taxon>
        <taxon>Parasitiformes</taxon>
        <taxon>Ixodida</taxon>
        <taxon>Ixodoidea</taxon>
        <taxon>Ixodidae</taxon>
        <taxon>Ixodinae</taxon>
        <taxon>Ixodes</taxon>
    </lineage>
</organism>
<evidence type="ECO:0000313" key="2">
    <source>
        <dbReference type="Proteomes" id="UP000805193"/>
    </source>
</evidence>
<keyword evidence="2" id="KW-1185">Reference proteome</keyword>
<feature type="non-terminal residue" evidence="1">
    <location>
        <position position="1"/>
    </location>
</feature>
<comment type="caution">
    <text evidence="1">The sequence shown here is derived from an EMBL/GenBank/DDBJ whole genome shotgun (WGS) entry which is preliminary data.</text>
</comment>
<feature type="non-terminal residue" evidence="1">
    <location>
        <position position="120"/>
    </location>
</feature>
<protein>
    <submittedName>
        <fullName evidence="1">Uncharacterized protein</fullName>
    </submittedName>
</protein>
<dbReference type="Proteomes" id="UP000805193">
    <property type="component" value="Unassembled WGS sequence"/>
</dbReference>